<name>A0A143DG86_9PROT</name>
<dbReference type="EMBL" id="CP014526">
    <property type="protein sequence ID" value="AMW35727.1"/>
    <property type="molecule type" value="Genomic_DNA"/>
</dbReference>
<accession>A0A143DG86</accession>
<dbReference type="AlphaFoldDB" id="A0A143DG86"/>
<dbReference type="KEGG" id="hjo:AY555_10125"/>
<evidence type="ECO:0000313" key="1">
    <source>
        <dbReference type="EMBL" id="AMW35727.1"/>
    </source>
</evidence>
<sequence>MIDAEQIRNIDGVSRALQYQDTVSTPFLPAQWCLHSTPVAGNVRGRRIETSHNKRSRPARRYFHAHVPGAARACPSRKAKGVRGRLVAVFLSPGAPAPLPGNFAPATTGDGGAWVQTQYSVLATPFLPAQRCLHSTPVAGNVRGRSLKPSHNKRSRPARRCFHAHVPGAARACPSRKAKGVRGRLVAAVLTPGAPAPSSGVVSPATTGDGGAWVHAQYSVLATPFLPAQRCLHSTPVAGKVRGRSLKISHNKRSRPARRCFHAHVPGAARACPSRKAKGVRGRLVAVFLAPGAPAPLPGNFAPATTGDGGAWVQTQYSVSCHSSGHCAVNSARGLS</sequence>
<proteinExistence type="predicted"/>
<keyword evidence="2" id="KW-1185">Reference proteome</keyword>
<gene>
    <name evidence="1" type="ORF">AY555_10125</name>
</gene>
<geneLocation type="plasmid" evidence="1 2">
    <name>unnamed 1</name>
</geneLocation>
<keyword evidence="1" id="KW-0614">Plasmid</keyword>
<dbReference type="Proteomes" id="UP000076066">
    <property type="component" value="Plasmid unnamed 1"/>
</dbReference>
<protein>
    <submittedName>
        <fullName evidence="1">Uncharacterized protein</fullName>
    </submittedName>
</protein>
<evidence type="ECO:0000313" key="2">
    <source>
        <dbReference type="Proteomes" id="UP000076066"/>
    </source>
</evidence>
<organism evidence="1 2">
    <name type="scientific">Haematospirillum jordaniae</name>
    <dbReference type="NCBI Taxonomy" id="1549855"/>
    <lineage>
        <taxon>Bacteria</taxon>
        <taxon>Pseudomonadati</taxon>
        <taxon>Pseudomonadota</taxon>
        <taxon>Alphaproteobacteria</taxon>
        <taxon>Rhodospirillales</taxon>
        <taxon>Novispirillaceae</taxon>
        <taxon>Haematospirillum</taxon>
    </lineage>
</organism>
<reference evidence="1 2" key="1">
    <citation type="submission" date="2016-02" db="EMBL/GenBank/DDBJ databases">
        <title>Complete Genome of H5569, the type strain of the newly described species Haematospirillium jordaniae.</title>
        <authorList>
            <person name="Nicholson A.C."/>
            <person name="Humrighouse B.W."/>
            <person name="Loparov V."/>
            <person name="McQuiston J.R."/>
        </authorList>
    </citation>
    <scope>NUCLEOTIDE SEQUENCE [LARGE SCALE GENOMIC DNA]</scope>
    <source>
        <strain evidence="1 2">H5569</strain>
        <plasmid evidence="2">Plasmid unnamed 1</plasmid>
    </source>
</reference>